<feature type="domain" description="ABC transmembrane type-1" evidence="6">
    <location>
        <begin position="112"/>
        <end position="175"/>
    </location>
</feature>
<keyword evidence="8" id="KW-1185">Reference proteome</keyword>
<dbReference type="InterPro" id="IPR011527">
    <property type="entry name" value="ABC1_TM_dom"/>
</dbReference>
<evidence type="ECO:0000256" key="2">
    <source>
        <dbReference type="ARBA" id="ARBA00022692"/>
    </source>
</evidence>
<dbReference type="Proteomes" id="UP000653454">
    <property type="component" value="Unassembled WGS sequence"/>
</dbReference>
<feature type="transmembrane region" description="Helical" evidence="5">
    <location>
        <begin position="111"/>
        <end position="134"/>
    </location>
</feature>
<name>A0A8S4G8M3_PLUXY</name>
<evidence type="ECO:0000256" key="5">
    <source>
        <dbReference type="SAM" id="Phobius"/>
    </source>
</evidence>
<evidence type="ECO:0000313" key="7">
    <source>
        <dbReference type="EMBL" id="CAG9136479.1"/>
    </source>
</evidence>
<comment type="subcellular location">
    <subcellularLocation>
        <location evidence="1">Membrane</location>
        <topology evidence="1">Multi-pass membrane protein</topology>
    </subcellularLocation>
</comment>
<comment type="caution">
    <text evidence="7">The sequence shown here is derived from an EMBL/GenBank/DDBJ whole genome shotgun (WGS) entry which is preliminary data.</text>
</comment>
<accession>A0A8S4G8M3</accession>
<evidence type="ECO:0000256" key="3">
    <source>
        <dbReference type="ARBA" id="ARBA00022989"/>
    </source>
</evidence>
<dbReference type="AlphaFoldDB" id="A0A8S4G8M3"/>
<evidence type="ECO:0000256" key="1">
    <source>
        <dbReference type="ARBA" id="ARBA00004141"/>
    </source>
</evidence>
<dbReference type="GO" id="GO:0005524">
    <property type="term" value="F:ATP binding"/>
    <property type="evidence" value="ECO:0007669"/>
    <property type="project" value="InterPro"/>
</dbReference>
<dbReference type="PANTHER" id="PTHR43394">
    <property type="entry name" value="ATP-DEPENDENT PERMEASE MDL1, MITOCHONDRIAL"/>
    <property type="match status" value="1"/>
</dbReference>
<dbReference type="SUPFAM" id="SSF90123">
    <property type="entry name" value="ABC transporter transmembrane region"/>
    <property type="match status" value="1"/>
</dbReference>
<reference evidence="7" key="1">
    <citation type="submission" date="2020-11" db="EMBL/GenBank/DDBJ databases">
        <authorList>
            <person name="Whiteford S."/>
        </authorList>
    </citation>
    <scope>NUCLEOTIDE SEQUENCE</scope>
</reference>
<dbReference type="PROSITE" id="PS50929">
    <property type="entry name" value="ABC_TM1F"/>
    <property type="match status" value="1"/>
</dbReference>
<evidence type="ECO:0000256" key="4">
    <source>
        <dbReference type="ARBA" id="ARBA00023136"/>
    </source>
</evidence>
<keyword evidence="4 5" id="KW-0472">Membrane</keyword>
<gene>
    <name evidence="7" type="ORF">PLXY2_LOCUS14741</name>
</gene>
<organism evidence="7 8">
    <name type="scientific">Plutella xylostella</name>
    <name type="common">Diamondback moth</name>
    <name type="synonym">Plutella maculipennis</name>
    <dbReference type="NCBI Taxonomy" id="51655"/>
    <lineage>
        <taxon>Eukaryota</taxon>
        <taxon>Metazoa</taxon>
        <taxon>Ecdysozoa</taxon>
        <taxon>Arthropoda</taxon>
        <taxon>Hexapoda</taxon>
        <taxon>Insecta</taxon>
        <taxon>Pterygota</taxon>
        <taxon>Neoptera</taxon>
        <taxon>Endopterygota</taxon>
        <taxon>Lepidoptera</taxon>
        <taxon>Glossata</taxon>
        <taxon>Ditrysia</taxon>
        <taxon>Yponomeutoidea</taxon>
        <taxon>Plutellidae</taxon>
        <taxon>Plutella</taxon>
    </lineage>
</organism>
<keyword evidence="2 5" id="KW-0812">Transmembrane</keyword>
<proteinExistence type="predicted"/>
<keyword evidence="3 5" id="KW-1133">Transmembrane helix</keyword>
<evidence type="ECO:0000313" key="8">
    <source>
        <dbReference type="Proteomes" id="UP000653454"/>
    </source>
</evidence>
<dbReference type="InterPro" id="IPR039421">
    <property type="entry name" value="Type_1_exporter"/>
</dbReference>
<protein>
    <submittedName>
        <fullName evidence="7">(diamondback moth) hypothetical protein</fullName>
    </submittedName>
</protein>
<dbReference type="EMBL" id="CAJHNJ030000142">
    <property type="protein sequence ID" value="CAG9136479.1"/>
    <property type="molecule type" value="Genomic_DNA"/>
</dbReference>
<dbReference type="GO" id="GO:0140359">
    <property type="term" value="F:ABC-type transporter activity"/>
    <property type="evidence" value="ECO:0007669"/>
    <property type="project" value="InterPro"/>
</dbReference>
<sequence length="175" mass="20180">MIDKKKKKNKDNETEEDFEDRISFFQIFRYGKWYELLATVVGVVFGMASGFGICFNLVTFGEITTALVCRTTYYEVTSSRLPVLEYFGGGRQLTNASYEENMAALIEDGEALLLSMVFSIGLSWVLVILAVWLVNWSALKQITRIRSMFLRSVLRQDMYWYDTDTSFNLASRMSE</sequence>
<dbReference type="Gene3D" id="1.20.1560.10">
    <property type="entry name" value="ABC transporter type 1, transmembrane domain"/>
    <property type="match status" value="1"/>
</dbReference>
<evidence type="ECO:0000259" key="6">
    <source>
        <dbReference type="PROSITE" id="PS50929"/>
    </source>
</evidence>
<feature type="transmembrane region" description="Helical" evidence="5">
    <location>
        <begin position="36"/>
        <end position="58"/>
    </location>
</feature>
<dbReference type="GO" id="GO:0016020">
    <property type="term" value="C:membrane"/>
    <property type="evidence" value="ECO:0007669"/>
    <property type="project" value="UniProtKB-SubCell"/>
</dbReference>
<dbReference type="Pfam" id="PF00664">
    <property type="entry name" value="ABC_membrane"/>
    <property type="match status" value="1"/>
</dbReference>
<dbReference type="InterPro" id="IPR036640">
    <property type="entry name" value="ABC1_TM_sf"/>
</dbReference>